<dbReference type="Pfam" id="PF06580">
    <property type="entry name" value="His_kinase"/>
    <property type="match status" value="1"/>
</dbReference>
<keyword evidence="1" id="KW-0812">Transmembrane</keyword>
<evidence type="ECO:0000313" key="3">
    <source>
        <dbReference type="EMBL" id="PZX16772.1"/>
    </source>
</evidence>
<dbReference type="InterPro" id="IPR010559">
    <property type="entry name" value="Sig_transdc_His_kin_internal"/>
</dbReference>
<feature type="transmembrane region" description="Helical" evidence="1">
    <location>
        <begin position="12"/>
        <end position="33"/>
    </location>
</feature>
<dbReference type="PANTHER" id="PTHR34220:SF7">
    <property type="entry name" value="SENSOR HISTIDINE KINASE YPDA"/>
    <property type="match status" value="1"/>
</dbReference>
<dbReference type="EMBL" id="QKZK01000012">
    <property type="protein sequence ID" value="PZX16772.1"/>
    <property type="molecule type" value="Genomic_DNA"/>
</dbReference>
<dbReference type="Gene3D" id="3.30.565.10">
    <property type="entry name" value="Histidine kinase-like ATPase, C-terminal domain"/>
    <property type="match status" value="1"/>
</dbReference>
<sequence>MPSTNRNKLHVVLLHALAWFIVVMIPMLIRLVYGDSDTHSLNQMYANMAAYGAMFYINYLVLTPRLFLQGHRGWYYVASVALIAVWYFVINYINEVLMHDPERARLFAEMVKKLGDMKYVPKPPFRGFGFFFYCLISLLITGFAMGLGSLNRLMQNERRQKDLEQERLNSELAFLKSQVSPHFFFNTLNNIYSLVDIDTAQAKDAVMQLSKLMRYLLYESEHPTVRLSGELDFLEHYIALMRLRLSPKVDLQVDFPREFPDRLIPPLLLVPFIENAFKHGVSHREPSYIHLRLSVSDRVIEFECRNSNFAVPDERPTGGIGLRNVQKRLDLIYPSGYRLDIHPTEREYAVKLVLEG</sequence>
<feature type="transmembrane region" description="Helical" evidence="1">
    <location>
        <begin position="74"/>
        <end position="93"/>
    </location>
</feature>
<proteinExistence type="predicted"/>
<evidence type="ECO:0000313" key="4">
    <source>
        <dbReference type="Proteomes" id="UP000249239"/>
    </source>
</evidence>
<keyword evidence="3" id="KW-0808">Transferase</keyword>
<comment type="caution">
    <text evidence="3">The sequence shown here is derived from an EMBL/GenBank/DDBJ whole genome shotgun (WGS) entry which is preliminary data.</text>
</comment>
<dbReference type="InterPro" id="IPR036890">
    <property type="entry name" value="HATPase_C_sf"/>
</dbReference>
<reference evidence="3 4" key="1">
    <citation type="submission" date="2018-06" db="EMBL/GenBank/DDBJ databases">
        <title>Genomic Encyclopedia of Archaeal and Bacterial Type Strains, Phase II (KMG-II): from individual species to whole genera.</title>
        <authorList>
            <person name="Goeker M."/>
        </authorList>
    </citation>
    <scope>NUCLEOTIDE SEQUENCE [LARGE SCALE GENOMIC DNA]</scope>
    <source>
        <strain evidence="3 4">DSM 6779</strain>
    </source>
</reference>
<accession>A0A2W7NZY6</accession>
<dbReference type="GO" id="GO:0016020">
    <property type="term" value="C:membrane"/>
    <property type="evidence" value="ECO:0007669"/>
    <property type="project" value="InterPro"/>
</dbReference>
<dbReference type="RefSeq" id="WP_111445664.1">
    <property type="nucleotide sequence ID" value="NZ_QKZK01000012.1"/>
</dbReference>
<feature type="transmembrane region" description="Helical" evidence="1">
    <location>
        <begin position="130"/>
        <end position="150"/>
    </location>
</feature>
<dbReference type="Proteomes" id="UP000249239">
    <property type="component" value="Unassembled WGS sequence"/>
</dbReference>
<evidence type="ECO:0000256" key="1">
    <source>
        <dbReference type="SAM" id="Phobius"/>
    </source>
</evidence>
<dbReference type="SUPFAM" id="SSF55874">
    <property type="entry name" value="ATPase domain of HSP90 chaperone/DNA topoisomerase II/histidine kinase"/>
    <property type="match status" value="1"/>
</dbReference>
<protein>
    <submittedName>
        <fullName evidence="3">Histidine kinase</fullName>
    </submittedName>
</protein>
<name>A0A2W7NZY6_9BACT</name>
<evidence type="ECO:0000259" key="2">
    <source>
        <dbReference type="Pfam" id="PF06580"/>
    </source>
</evidence>
<organism evidence="3 4">
    <name type="scientific">Breznakibacter xylanolyticus</name>
    <dbReference type="NCBI Taxonomy" id="990"/>
    <lineage>
        <taxon>Bacteria</taxon>
        <taxon>Pseudomonadati</taxon>
        <taxon>Bacteroidota</taxon>
        <taxon>Bacteroidia</taxon>
        <taxon>Marinilabiliales</taxon>
        <taxon>Marinilabiliaceae</taxon>
        <taxon>Breznakibacter</taxon>
    </lineage>
</organism>
<dbReference type="OrthoDB" id="9792992at2"/>
<gene>
    <name evidence="3" type="ORF">LX69_01842</name>
</gene>
<dbReference type="AlphaFoldDB" id="A0A2W7NZY6"/>
<dbReference type="PANTHER" id="PTHR34220">
    <property type="entry name" value="SENSOR HISTIDINE KINASE YPDA"/>
    <property type="match status" value="1"/>
</dbReference>
<keyword evidence="1" id="KW-0472">Membrane</keyword>
<dbReference type="GO" id="GO:0000155">
    <property type="term" value="F:phosphorelay sensor kinase activity"/>
    <property type="evidence" value="ECO:0007669"/>
    <property type="project" value="InterPro"/>
</dbReference>
<dbReference type="InterPro" id="IPR050640">
    <property type="entry name" value="Bact_2-comp_sensor_kinase"/>
</dbReference>
<keyword evidence="1" id="KW-1133">Transmembrane helix</keyword>
<keyword evidence="3" id="KW-0418">Kinase</keyword>
<feature type="domain" description="Signal transduction histidine kinase internal region" evidence="2">
    <location>
        <begin position="171"/>
        <end position="247"/>
    </location>
</feature>
<keyword evidence="4" id="KW-1185">Reference proteome</keyword>
<feature type="transmembrane region" description="Helical" evidence="1">
    <location>
        <begin position="45"/>
        <end position="62"/>
    </location>
</feature>